<organism evidence="1 2">
    <name type="scientific">Aspergillus japonicus CBS 114.51</name>
    <dbReference type="NCBI Taxonomy" id="1448312"/>
    <lineage>
        <taxon>Eukaryota</taxon>
        <taxon>Fungi</taxon>
        <taxon>Dikarya</taxon>
        <taxon>Ascomycota</taxon>
        <taxon>Pezizomycotina</taxon>
        <taxon>Eurotiomycetes</taxon>
        <taxon>Eurotiomycetidae</taxon>
        <taxon>Eurotiales</taxon>
        <taxon>Aspergillaceae</taxon>
        <taxon>Aspergillus</taxon>
        <taxon>Aspergillus subgen. Circumdati</taxon>
    </lineage>
</organism>
<proteinExistence type="predicted"/>
<protein>
    <submittedName>
        <fullName evidence="1">Uncharacterized protein</fullName>
    </submittedName>
</protein>
<keyword evidence="2" id="KW-1185">Reference proteome</keyword>
<evidence type="ECO:0000313" key="1">
    <source>
        <dbReference type="EMBL" id="RAH83349.1"/>
    </source>
</evidence>
<accession>A0A8T8X7B9</accession>
<dbReference type="Proteomes" id="UP000249497">
    <property type="component" value="Unassembled WGS sequence"/>
</dbReference>
<dbReference type="AlphaFoldDB" id="A0A8T8X7B9"/>
<gene>
    <name evidence="1" type="ORF">BO86DRAFT_47205</name>
</gene>
<dbReference type="EMBL" id="KZ824783">
    <property type="protein sequence ID" value="RAH83349.1"/>
    <property type="molecule type" value="Genomic_DNA"/>
</dbReference>
<reference evidence="1 2" key="1">
    <citation type="submission" date="2018-02" db="EMBL/GenBank/DDBJ databases">
        <title>The genomes of Aspergillus section Nigri reveals drivers in fungal speciation.</title>
        <authorList>
            <consortium name="DOE Joint Genome Institute"/>
            <person name="Vesth T.C."/>
            <person name="Nybo J."/>
            <person name="Theobald S."/>
            <person name="Brandl J."/>
            <person name="Frisvad J.C."/>
            <person name="Nielsen K.F."/>
            <person name="Lyhne E.K."/>
            <person name="Kogle M.E."/>
            <person name="Kuo A."/>
            <person name="Riley R."/>
            <person name="Clum A."/>
            <person name="Nolan M."/>
            <person name="Lipzen A."/>
            <person name="Salamov A."/>
            <person name="Henrissat B."/>
            <person name="Wiebenga A."/>
            <person name="De vries R.P."/>
            <person name="Grigoriev I.V."/>
            <person name="Mortensen U.H."/>
            <person name="Andersen M.R."/>
            <person name="Baker S.E."/>
        </authorList>
    </citation>
    <scope>NUCLEOTIDE SEQUENCE [LARGE SCALE GENOMIC DNA]</scope>
    <source>
        <strain evidence="1 2">CBS 114.51</strain>
    </source>
</reference>
<dbReference type="RefSeq" id="XP_025529243.1">
    <property type="nucleotide sequence ID" value="XM_025677414.1"/>
</dbReference>
<evidence type="ECO:0000313" key="2">
    <source>
        <dbReference type="Proteomes" id="UP000249497"/>
    </source>
</evidence>
<name>A0A8T8X7B9_ASPJA</name>
<dbReference type="GeneID" id="37181107"/>
<sequence length="133" mass="15161">MQISTMGQMFFASPIRSSPAQSHHHHHHHHHQISPTLLCSNLLSLFVYFRLKRMHGIVIGFEPIPPISPCFPLSCQSRDLNNYTCVFRGGCQAMKKENLEAELILISLSFDHCSTYPCHALGCMRPMFPFHAN</sequence>
<dbReference type="OrthoDB" id="10421892at2759"/>